<organism evidence="3 4">
    <name type="scientific">Toxocara canis</name>
    <name type="common">Canine roundworm</name>
    <dbReference type="NCBI Taxonomy" id="6265"/>
    <lineage>
        <taxon>Eukaryota</taxon>
        <taxon>Metazoa</taxon>
        <taxon>Ecdysozoa</taxon>
        <taxon>Nematoda</taxon>
        <taxon>Chromadorea</taxon>
        <taxon>Rhabditida</taxon>
        <taxon>Spirurina</taxon>
        <taxon>Ascaridomorpha</taxon>
        <taxon>Ascaridoidea</taxon>
        <taxon>Toxocaridae</taxon>
        <taxon>Toxocara</taxon>
    </lineage>
</organism>
<accession>A0A0B2UWU0</accession>
<feature type="coiled-coil region" evidence="1">
    <location>
        <begin position="149"/>
        <end position="176"/>
    </location>
</feature>
<evidence type="ECO:0000313" key="4">
    <source>
        <dbReference type="Proteomes" id="UP000031036"/>
    </source>
</evidence>
<proteinExistence type="predicted"/>
<dbReference type="SUPFAM" id="SSF103657">
    <property type="entry name" value="BAR/IMD domain-like"/>
    <property type="match status" value="1"/>
</dbReference>
<dbReference type="Gene3D" id="1.20.1270.60">
    <property type="entry name" value="Arfaptin homology (AH) domain/BAR domain"/>
    <property type="match status" value="1"/>
</dbReference>
<evidence type="ECO:0000259" key="2">
    <source>
        <dbReference type="Pfam" id="PF03114"/>
    </source>
</evidence>
<dbReference type="AlphaFoldDB" id="A0A0B2UWU0"/>
<dbReference type="EMBL" id="JPKZ01003125">
    <property type="protein sequence ID" value="KHN73315.1"/>
    <property type="molecule type" value="Genomic_DNA"/>
</dbReference>
<keyword evidence="4" id="KW-1185">Reference proteome</keyword>
<protein>
    <recommendedName>
        <fullName evidence="2">BAR domain-containing protein</fullName>
    </recommendedName>
</protein>
<evidence type="ECO:0000256" key="1">
    <source>
        <dbReference type="SAM" id="Coils"/>
    </source>
</evidence>
<sequence length="257" mass="29577">MSDIPGTDEEKKKKERGPVGRMLFKVGERLGIVEQTRLAPEFIAEIEKYYKYQDAVEKIVTQLEMALQNDPKVLADGFIECPDKMDPYEQFAKNIKAFRHFQPDDKKESTITLEAIVKRLALMRREMQIKGRRAIRKMRRFIAGDRASMMEEQKKLMKARDAMDAARHEVKQARTNEMVEEKGKIYERSVHEFDTQAGKVASYPGRMPEDKENHQKEILEYFDVLASFHQNAAAMLGEHLSRLGVQSPIDVAAAIAT</sequence>
<dbReference type="InterPro" id="IPR027267">
    <property type="entry name" value="AH/BAR_dom_sf"/>
</dbReference>
<feature type="domain" description="BAR" evidence="2">
    <location>
        <begin position="15"/>
        <end position="238"/>
    </location>
</feature>
<keyword evidence="1" id="KW-0175">Coiled coil</keyword>
<name>A0A0B2UWU0_TOXCA</name>
<dbReference type="GO" id="GO:0005737">
    <property type="term" value="C:cytoplasm"/>
    <property type="evidence" value="ECO:0007669"/>
    <property type="project" value="InterPro"/>
</dbReference>
<gene>
    <name evidence="3" type="ORF">Tcan_18243</name>
</gene>
<reference evidence="3" key="1">
    <citation type="submission" date="2014-11" db="EMBL/GenBank/DDBJ databases">
        <title>Genetic blueprint of the zoonotic pathogen Toxocara canis.</title>
        <authorList>
            <person name="Zhu X.-Q."/>
            <person name="Korhonen P.K."/>
            <person name="Cai H."/>
            <person name="Young N.D."/>
            <person name="Nejsum P."/>
            <person name="von Samson-Himmelstjerna G."/>
            <person name="Boag P.R."/>
            <person name="Tan P."/>
            <person name="Li Q."/>
            <person name="Min J."/>
            <person name="Yang Y."/>
            <person name="Wang X."/>
            <person name="Fang X."/>
            <person name="Hall R.S."/>
            <person name="Hofmann A."/>
            <person name="Sternberg P.W."/>
            <person name="Jex A.R."/>
            <person name="Gasser R.B."/>
        </authorList>
    </citation>
    <scope>NUCLEOTIDE SEQUENCE [LARGE SCALE GENOMIC DNA]</scope>
    <source>
        <strain evidence="3">PN_DK_2014</strain>
    </source>
</reference>
<dbReference type="OMA" id="YEDSFAR"/>
<dbReference type="Pfam" id="PF03114">
    <property type="entry name" value="BAR"/>
    <property type="match status" value="1"/>
</dbReference>
<dbReference type="OrthoDB" id="5793263at2759"/>
<evidence type="ECO:0000313" key="3">
    <source>
        <dbReference type="EMBL" id="KHN73315.1"/>
    </source>
</evidence>
<comment type="caution">
    <text evidence="3">The sequence shown here is derived from an EMBL/GenBank/DDBJ whole genome shotgun (WGS) entry which is preliminary data.</text>
</comment>
<dbReference type="InterPro" id="IPR004148">
    <property type="entry name" value="BAR_dom"/>
</dbReference>
<dbReference type="Proteomes" id="UP000031036">
    <property type="component" value="Unassembled WGS sequence"/>
</dbReference>